<name>A0A3N4N6A4_9FLAO</name>
<comment type="caution">
    <text evidence="1">The sequence shown here is derived from an EMBL/GenBank/DDBJ whole genome shotgun (WGS) entry which is preliminary data.</text>
</comment>
<dbReference type="AlphaFoldDB" id="A0A3N4N6A4"/>
<dbReference type="OrthoDB" id="9806939at2"/>
<dbReference type="Proteomes" id="UP000270856">
    <property type="component" value="Unassembled WGS sequence"/>
</dbReference>
<evidence type="ECO:0000313" key="2">
    <source>
        <dbReference type="Proteomes" id="UP000270856"/>
    </source>
</evidence>
<keyword evidence="2" id="KW-1185">Reference proteome</keyword>
<accession>A0A3N4N6A4</accession>
<reference evidence="1 2" key="1">
    <citation type="submission" date="2018-11" db="EMBL/GenBank/DDBJ databases">
        <title>Aureibaculum marinum gen. nov., sp. nov., a member of the family Flavobacteriaceae isolated from the Bohai Sea.</title>
        <authorList>
            <person name="Ji X."/>
        </authorList>
    </citation>
    <scope>NUCLEOTIDE SEQUENCE [LARGE SCALE GENOMIC DNA]</scope>
    <source>
        <strain evidence="1 2">BH-SD17</strain>
    </source>
</reference>
<dbReference type="EMBL" id="RPFJ01000058">
    <property type="protein sequence ID" value="RPD91651.1"/>
    <property type="molecule type" value="Genomic_DNA"/>
</dbReference>
<evidence type="ECO:0000313" key="1">
    <source>
        <dbReference type="EMBL" id="RPD91651.1"/>
    </source>
</evidence>
<protein>
    <submittedName>
        <fullName evidence="1">Uncharacterized protein</fullName>
    </submittedName>
</protein>
<organism evidence="1 2">
    <name type="scientific">Aureibaculum marinum</name>
    <dbReference type="NCBI Taxonomy" id="2487930"/>
    <lineage>
        <taxon>Bacteria</taxon>
        <taxon>Pseudomonadati</taxon>
        <taxon>Bacteroidota</taxon>
        <taxon>Flavobacteriia</taxon>
        <taxon>Flavobacteriales</taxon>
        <taxon>Flavobacteriaceae</taxon>
        <taxon>Aureibaculum</taxon>
    </lineage>
</organism>
<dbReference type="RefSeq" id="WP_123899136.1">
    <property type="nucleotide sequence ID" value="NZ_RPFJ01000058.1"/>
</dbReference>
<proteinExistence type="predicted"/>
<gene>
    <name evidence="1" type="ORF">EGM88_14515</name>
</gene>
<sequence length="153" mass="17584">MPNPKIIANLYATSHISGQAIEKNMKRIFELLIAIIFLTSCSENFDIKDPAEFNKKIETRTDIATAEQLIEIYYNYPPNEGMPKLEIESKELGNGLIEVTLIHDEQEDDSQRATKIVMTAELTGEKWIVHEIKTNRKCWDGRGHTDWGTDWCN</sequence>